<protein>
    <submittedName>
        <fullName evidence="2">GIY-YIG nuclease family protein</fullName>
    </submittedName>
</protein>
<feature type="domain" description="DUF4357" evidence="1">
    <location>
        <begin position="217"/>
        <end position="270"/>
    </location>
</feature>
<name>A0A851HPE2_9GAMM</name>
<dbReference type="EMBL" id="JABEVQ010000002">
    <property type="protein sequence ID" value="NWN90767.1"/>
    <property type="molecule type" value="Genomic_DNA"/>
</dbReference>
<evidence type="ECO:0000313" key="3">
    <source>
        <dbReference type="Proteomes" id="UP000536442"/>
    </source>
</evidence>
<proteinExistence type="predicted"/>
<evidence type="ECO:0000259" key="1">
    <source>
        <dbReference type="Pfam" id="PF14267"/>
    </source>
</evidence>
<keyword evidence="3" id="KW-1185">Reference proteome</keyword>
<evidence type="ECO:0000313" key="2">
    <source>
        <dbReference type="EMBL" id="NWN90767.1"/>
    </source>
</evidence>
<sequence length="278" mass="30229">MQAATIKLFLVHGSPNGLRTAELSNWSGKAIAAPRTEISELLKREELANPGFYLLTGVDPESGDRVIYIGEAENVTNRLKGHAAKDFWNSATVFVSKDENLTKAHIRYLEGALIERANDNGSAIVINSVSSGARLPESDAAEMDVFLEKCLQLLPVLGVPDFSKKVDHASESQDLLYCKIKGLTATGKRTANGFVVFAGSQAVLEHRPSAKRMRAKREQLIDKGLLQPKDDHLLFAKDVEFGSPSTAGSVVRGGNTNGLTNWKNAKGIQLKELETNET</sequence>
<accession>A0A851HPE2</accession>
<organism evidence="2 3">
    <name type="scientific">Marinobacter adhaerens</name>
    <dbReference type="NCBI Taxonomy" id="1033846"/>
    <lineage>
        <taxon>Bacteria</taxon>
        <taxon>Pseudomonadati</taxon>
        <taxon>Pseudomonadota</taxon>
        <taxon>Gammaproteobacteria</taxon>
        <taxon>Pseudomonadales</taxon>
        <taxon>Marinobacteraceae</taxon>
        <taxon>Marinobacter</taxon>
    </lineage>
</organism>
<dbReference type="Pfam" id="PF14267">
    <property type="entry name" value="DUF4357"/>
    <property type="match status" value="1"/>
</dbReference>
<dbReference type="Proteomes" id="UP000536442">
    <property type="component" value="Unassembled WGS sequence"/>
</dbReference>
<reference evidence="2 3" key="1">
    <citation type="submission" date="2020-03" db="EMBL/GenBank/DDBJ databases">
        <title>Metagenomic, metatranscriptomic, and metabolomic analyses revealed the key microbes and metabolic features during the fermentation of ganjang, Korean traditional soy sauce.</title>
        <authorList>
            <person name="Chun B.H."/>
            <person name="Jeon C.O."/>
        </authorList>
    </citation>
    <scope>NUCLEOTIDE SEQUENCE [LARGE SCALE GENOMIC DNA]</scope>
    <source>
        <strain evidence="2 3">KG14</strain>
    </source>
</reference>
<dbReference type="InterPro" id="IPR025579">
    <property type="entry name" value="DUF4357"/>
</dbReference>
<dbReference type="AlphaFoldDB" id="A0A851HPE2"/>
<dbReference type="CDD" id="cd10447">
    <property type="entry name" value="GIY-YIG_unchar_2"/>
    <property type="match status" value="1"/>
</dbReference>
<comment type="caution">
    <text evidence="2">The sequence shown here is derived from an EMBL/GenBank/DDBJ whole genome shotgun (WGS) entry which is preliminary data.</text>
</comment>
<gene>
    <name evidence="2" type="ORF">HLV39_04550</name>
</gene>